<accession>A0A4C1XWX2</accession>
<dbReference type="EMBL" id="BGZK01001011">
    <property type="protein sequence ID" value="GBP68451.1"/>
    <property type="molecule type" value="Genomic_DNA"/>
</dbReference>
<dbReference type="Proteomes" id="UP000299102">
    <property type="component" value="Unassembled WGS sequence"/>
</dbReference>
<gene>
    <name evidence="2" type="ORF">EVAR_56713_1</name>
</gene>
<proteinExistence type="predicted"/>
<sequence length="113" mass="12343">MPHMPPAPRHASPETGPPPAAVSPAAGTASFHSRPICDIEEVEIFTNERYPATRPRNRVMWDFYSLKPLPCGDSIFKAITDDSTAALPSVKTKISEQCIRVQCAKFGDFASRG</sequence>
<organism evidence="2 3">
    <name type="scientific">Eumeta variegata</name>
    <name type="common">Bagworm moth</name>
    <name type="synonym">Eumeta japonica</name>
    <dbReference type="NCBI Taxonomy" id="151549"/>
    <lineage>
        <taxon>Eukaryota</taxon>
        <taxon>Metazoa</taxon>
        <taxon>Ecdysozoa</taxon>
        <taxon>Arthropoda</taxon>
        <taxon>Hexapoda</taxon>
        <taxon>Insecta</taxon>
        <taxon>Pterygota</taxon>
        <taxon>Neoptera</taxon>
        <taxon>Endopterygota</taxon>
        <taxon>Lepidoptera</taxon>
        <taxon>Glossata</taxon>
        <taxon>Ditrysia</taxon>
        <taxon>Tineoidea</taxon>
        <taxon>Psychidae</taxon>
        <taxon>Oiketicinae</taxon>
        <taxon>Eumeta</taxon>
    </lineage>
</organism>
<evidence type="ECO:0000313" key="3">
    <source>
        <dbReference type="Proteomes" id="UP000299102"/>
    </source>
</evidence>
<keyword evidence="3" id="KW-1185">Reference proteome</keyword>
<dbReference type="AlphaFoldDB" id="A0A4C1XWX2"/>
<evidence type="ECO:0000256" key="1">
    <source>
        <dbReference type="SAM" id="MobiDB-lite"/>
    </source>
</evidence>
<reference evidence="2 3" key="1">
    <citation type="journal article" date="2019" name="Commun. Biol.">
        <title>The bagworm genome reveals a unique fibroin gene that provides high tensile strength.</title>
        <authorList>
            <person name="Kono N."/>
            <person name="Nakamura H."/>
            <person name="Ohtoshi R."/>
            <person name="Tomita M."/>
            <person name="Numata K."/>
            <person name="Arakawa K."/>
        </authorList>
    </citation>
    <scope>NUCLEOTIDE SEQUENCE [LARGE SCALE GENOMIC DNA]</scope>
</reference>
<feature type="region of interest" description="Disordered" evidence="1">
    <location>
        <begin position="1"/>
        <end position="29"/>
    </location>
</feature>
<name>A0A4C1XWX2_EUMVA</name>
<evidence type="ECO:0000313" key="2">
    <source>
        <dbReference type="EMBL" id="GBP68451.1"/>
    </source>
</evidence>
<comment type="caution">
    <text evidence="2">The sequence shown here is derived from an EMBL/GenBank/DDBJ whole genome shotgun (WGS) entry which is preliminary data.</text>
</comment>
<protein>
    <submittedName>
        <fullName evidence="2">Uncharacterized protein</fullName>
    </submittedName>
</protein>